<dbReference type="InterPro" id="IPR025201">
    <property type="entry name" value="KdpD_TM"/>
</dbReference>
<accession>A0AB38A099</accession>
<dbReference type="InterPro" id="IPR036890">
    <property type="entry name" value="HATPase_C_sf"/>
</dbReference>
<keyword evidence="10 13" id="KW-1133">Transmembrane helix</keyword>
<dbReference type="Pfam" id="PF02702">
    <property type="entry name" value="KdpD"/>
    <property type="match status" value="1"/>
</dbReference>
<evidence type="ECO:0000256" key="12">
    <source>
        <dbReference type="ARBA" id="ARBA00023136"/>
    </source>
</evidence>
<keyword evidence="8 15" id="KW-0418">Kinase</keyword>
<dbReference type="SUPFAM" id="SSF47384">
    <property type="entry name" value="Homodimeric domain of signal transducing histidine kinase"/>
    <property type="match status" value="1"/>
</dbReference>
<dbReference type="Gene3D" id="1.20.120.620">
    <property type="entry name" value="Backbone structure of the membrane domain of e. Coli histidine kinase receptor kdpd"/>
    <property type="match status" value="1"/>
</dbReference>
<evidence type="ECO:0000256" key="13">
    <source>
        <dbReference type="SAM" id="Phobius"/>
    </source>
</evidence>
<dbReference type="InterPro" id="IPR005467">
    <property type="entry name" value="His_kinase_dom"/>
</dbReference>
<keyword evidence="12 13" id="KW-0472">Membrane</keyword>
<dbReference type="InterPro" id="IPR027417">
    <property type="entry name" value="P-loop_NTPase"/>
</dbReference>
<dbReference type="InterPro" id="IPR036097">
    <property type="entry name" value="HisK_dim/P_sf"/>
</dbReference>
<dbReference type="SUPFAM" id="SSF55874">
    <property type="entry name" value="ATPase domain of HSP90 chaperone/DNA topoisomerase II/histidine kinase"/>
    <property type="match status" value="1"/>
</dbReference>
<dbReference type="SMART" id="SM00387">
    <property type="entry name" value="HATPase_c"/>
    <property type="match status" value="1"/>
</dbReference>
<dbReference type="PANTHER" id="PTHR45569:SF1">
    <property type="entry name" value="SENSOR PROTEIN KDPD"/>
    <property type="match status" value="1"/>
</dbReference>
<dbReference type="PROSITE" id="PS50109">
    <property type="entry name" value="HIS_KIN"/>
    <property type="match status" value="1"/>
</dbReference>
<comment type="caution">
    <text evidence="15">The sequence shown here is derived from an EMBL/GenBank/DDBJ whole genome shotgun (WGS) entry which is preliminary data.</text>
</comment>
<protein>
    <recommendedName>
        <fullName evidence="3">histidine kinase</fullName>
        <ecNumber evidence="3">2.7.13.3</ecNumber>
    </recommendedName>
</protein>
<dbReference type="SUPFAM" id="SSF55781">
    <property type="entry name" value="GAF domain-like"/>
    <property type="match status" value="1"/>
</dbReference>
<dbReference type="Pfam" id="PF02518">
    <property type="entry name" value="HATPase_c"/>
    <property type="match status" value="1"/>
</dbReference>
<dbReference type="InterPro" id="IPR038318">
    <property type="entry name" value="KdpD_sf"/>
</dbReference>
<gene>
    <name evidence="15" type="ORF">SAMN04488525_103198</name>
</gene>
<dbReference type="InterPro" id="IPR003852">
    <property type="entry name" value="Sig_transdc_His_kinase_KdpD_N"/>
</dbReference>
<evidence type="ECO:0000256" key="5">
    <source>
        <dbReference type="ARBA" id="ARBA00022679"/>
    </source>
</evidence>
<keyword evidence="11" id="KW-0902">Two-component regulatory system</keyword>
<dbReference type="InterPro" id="IPR014729">
    <property type="entry name" value="Rossmann-like_a/b/a_fold"/>
</dbReference>
<dbReference type="GO" id="GO:0005524">
    <property type="term" value="F:ATP binding"/>
    <property type="evidence" value="ECO:0007669"/>
    <property type="project" value="UniProtKB-KW"/>
</dbReference>
<feature type="transmembrane region" description="Helical" evidence="13">
    <location>
        <begin position="402"/>
        <end position="426"/>
    </location>
</feature>
<dbReference type="Pfam" id="PF00582">
    <property type="entry name" value="Usp"/>
    <property type="match status" value="1"/>
</dbReference>
<evidence type="ECO:0000259" key="14">
    <source>
        <dbReference type="PROSITE" id="PS50109"/>
    </source>
</evidence>
<dbReference type="PANTHER" id="PTHR45569">
    <property type="entry name" value="SENSOR PROTEIN KDPD"/>
    <property type="match status" value="1"/>
</dbReference>
<evidence type="ECO:0000256" key="10">
    <source>
        <dbReference type="ARBA" id="ARBA00022989"/>
    </source>
</evidence>
<dbReference type="Proteomes" id="UP000199042">
    <property type="component" value="Unassembled WGS sequence"/>
</dbReference>
<keyword evidence="5" id="KW-0808">Transferase</keyword>
<feature type="transmembrane region" description="Helical" evidence="13">
    <location>
        <begin position="455"/>
        <end position="474"/>
    </location>
</feature>
<evidence type="ECO:0000256" key="6">
    <source>
        <dbReference type="ARBA" id="ARBA00022692"/>
    </source>
</evidence>
<keyword evidence="16" id="KW-1185">Reference proteome</keyword>
<evidence type="ECO:0000256" key="8">
    <source>
        <dbReference type="ARBA" id="ARBA00022777"/>
    </source>
</evidence>
<evidence type="ECO:0000256" key="4">
    <source>
        <dbReference type="ARBA" id="ARBA00022553"/>
    </source>
</evidence>
<dbReference type="Gene3D" id="3.30.450.40">
    <property type="match status" value="1"/>
</dbReference>
<dbReference type="InterPro" id="IPR003594">
    <property type="entry name" value="HATPase_dom"/>
</dbReference>
<dbReference type="SUPFAM" id="SSF52402">
    <property type="entry name" value="Adenine nucleotide alpha hydrolases-like"/>
    <property type="match status" value="1"/>
</dbReference>
<dbReference type="CDD" id="cd00082">
    <property type="entry name" value="HisKA"/>
    <property type="match status" value="1"/>
</dbReference>
<dbReference type="InterPro" id="IPR052023">
    <property type="entry name" value="Histidine_kinase_KdpD"/>
</dbReference>
<evidence type="ECO:0000256" key="1">
    <source>
        <dbReference type="ARBA" id="ARBA00000085"/>
    </source>
</evidence>
<dbReference type="InterPro" id="IPR003661">
    <property type="entry name" value="HisK_dim/P_dom"/>
</dbReference>
<dbReference type="Pfam" id="PF00512">
    <property type="entry name" value="HisKA"/>
    <property type="match status" value="1"/>
</dbReference>
<proteinExistence type="predicted"/>
<evidence type="ECO:0000313" key="15">
    <source>
        <dbReference type="EMBL" id="SEA47926.1"/>
    </source>
</evidence>
<evidence type="ECO:0000313" key="16">
    <source>
        <dbReference type="Proteomes" id="UP000199042"/>
    </source>
</evidence>
<keyword evidence="9" id="KW-0067">ATP-binding</keyword>
<feature type="domain" description="Histidine kinase" evidence="14">
    <location>
        <begin position="686"/>
        <end position="903"/>
    </location>
</feature>
<dbReference type="GO" id="GO:0000155">
    <property type="term" value="F:phosphorelay sensor kinase activity"/>
    <property type="evidence" value="ECO:0007669"/>
    <property type="project" value="InterPro"/>
</dbReference>
<dbReference type="InterPro" id="IPR004358">
    <property type="entry name" value="Sig_transdc_His_kin-like_C"/>
</dbReference>
<name>A0AB38A099_9LACT</name>
<dbReference type="SMART" id="SM00388">
    <property type="entry name" value="HisKA"/>
    <property type="match status" value="1"/>
</dbReference>
<dbReference type="Gene3D" id="3.40.50.300">
    <property type="entry name" value="P-loop containing nucleotide triphosphate hydrolases"/>
    <property type="match status" value="1"/>
</dbReference>
<comment type="subcellular location">
    <subcellularLocation>
        <location evidence="2">Membrane</location>
        <topology evidence="2">Multi-pass membrane protein</topology>
    </subcellularLocation>
</comment>
<dbReference type="GO" id="GO:0005737">
    <property type="term" value="C:cytoplasm"/>
    <property type="evidence" value="ECO:0007669"/>
    <property type="project" value="UniProtKB-ARBA"/>
</dbReference>
<dbReference type="Pfam" id="PF13493">
    <property type="entry name" value="DUF4118"/>
    <property type="match status" value="1"/>
</dbReference>
<keyword evidence="7" id="KW-0547">Nucleotide-binding</keyword>
<evidence type="ECO:0000256" key="3">
    <source>
        <dbReference type="ARBA" id="ARBA00012438"/>
    </source>
</evidence>
<feature type="transmembrane region" description="Helical" evidence="13">
    <location>
        <begin position="486"/>
        <end position="505"/>
    </location>
</feature>
<dbReference type="EMBL" id="FNQH01000003">
    <property type="protein sequence ID" value="SEA47926.1"/>
    <property type="molecule type" value="Genomic_DNA"/>
</dbReference>
<dbReference type="Gene3D" id="1.10.287.130">
    <property type="match status" value="1"/>
</dbReference>
<organism evidence="15 16">
    <name type="scientific">Trichococcus collinsii</name>
    <dbReference type="NCBI Taxonomy" id="157076"/>
    <lineage>
        <taxon>Bacteria</taxon>
        <taxon>Bacillati</taxon>
        <taxon>Bacillota</taxon>
        <taxon>Bacilli</taxon>
        <taxon>Lactobacillales</taxon>
        <taxon>Carnobacteriaceae</taxon>
        <taxon>Trichococcus</taxon>
    </lineage>
</organism>
<dbReference type="Gene3D" id="3.40.50.620">
    <property type="entry name" value="HUPs"/>
    <property type="match status" value="1"/>
</dbReference>
<keyword evidence="4" id="KW-0597">Phosphoprotein</keyword>
<dbReference type="InterPro" id="IPR029016">
    <property type="entry name" value="GAF-like_dom_sf"/>
</dbReference>
<dbReference type="FunFam" id="3.40.50.300:FF:000483">
    <property type="entry name" value="Sensor histidine kinase KdpD"/>
    <property type="match status" value="1"/>
</dbReference>
<sequence length="909" mass="102252">MRRQEDVRPDPEQLLKMIKQTEERDSQKFGKLKIFFGYAAGVGKTYAMLEEAHDQLAAGVDIVVGYVEPHTRPETNLLLPGLPVIAPQQINYKNIKLQEFDLDAALKRNPELILVDELAHTNAIGVRNKKRYQDVEELLRAGIDVYTTVNVQHIESLKDVVAQITNVIVNETIPDYIFERADSIELIDIDSEELIQRLKEGKIYREDKVKLAQQNFFTKENLRLLREIAMRKLADRISAEQQATAGSLDKQVNENILACVTASPFSAQNIRWAARTAEAFHCKWTAVHVATGDESRLSPQQRDDLEENMKLADKLGARTLILHGNDVAETLAEFANMSGITNIVIGKSKKKKGIRSLWEHDFEDRLISLLDKSEIHILSNNDPDASQVTTLRSFSFKRWLSWWTMSSTQTSKMMGILFVTTVISYLLKSWGVEQHNLAMVYLLAVILISRVTDGYAYGIVASVVSVLLFDVLFVDPIFHFKTDDPSYLVTFFILLIIALITSSLITSSRIQARLIVEREQRLQVLYDINRQLLKTRGLDSIVTITNDYISRSFNRPVVFYAIDEKGGIPKTSVSSSNRAEADYLLTRDEEAVANWVFLNNKIAGSGTDTLSGADGFYMPIASERNVLGVVGIGCREGIVNQESRSTLQMISSLIALAFERQQLSDKQRETIVENEREKMRSNLLRSISHDLRTPLTGILGASSAMLENEKSFDKETQHKLLTSIQSEAQWLIRLVENLLSVTRIQEGSVSVNKTDEIAEEVISDALSRIKKRFPKRKFRVSIPEKALFVPMDATLIMQVLINLMENAITHSPDDSVIDLYLHEKKDEAIFAVVDYGEGISDEQFPFLFEANSVANQKSSDSSRGMGIGLSICMTIVQAHGGKMKGVNRLEGGAVFEFTLPLTEGENHAK</sequence>
<evidence type="ECO:0000256" key="11">
    <source>
        <dbReference type="ARBA" id="ARBA00023012"/>
    </source>
</evidence>
<keyword evidence="6 13" id="KW-0812">Transmembrane</keyword>
<dbReference type="CDD" id="cd00075">
    <property type="entry name" value="HATPase"/>
    <property type="match status" value="1"/>
</dbReference>
<reference evidence="15 16" key="1">
    <citation type="submission" date="2016-10" db="EMBL/GenBank/DDBJ databases">
        <authorList>
            <person name="Varghese N."/>
            <person name="Submissions S."/>
        </authorList>
    </citation>
    <scope>NUCLEOTIDE SEQUENCE [LARGE SCALE GENOMIC DNA]</scope>
    <source>
        <strain evidence="15 16">DSM 14526</strain>
    </source>
</reference>
<comment type="catalytic activity">
    <reaction evidence="1">
        <text>ATP + protein L-histidine = ADP + protein N-phospho-L-histidine.</text>
        <dbReference type="EC" id="2.7.13.3"/>
    </reaction>
</comment>
<dbReference type="EC" id="2.7.13.3" evidence="3"/>
<dbReference type="CDD" id="cd01987">
    <property type="entry name" value="USP_KdpD-like"/>
    <property type="match status" value="1"/>
</dbReference>
<dbReference type="GO" id="GO:0005886">
    <property type="term" value="C:plasma membrane"/>
    <property type="evidence" value="ECO:0007669"/>
    <property type="project" value="TreeGrafter"/>
</dbReference>
<evidence type="ECO:0000256" key="2">
    <source>
        <dbReference type="ARBA" id="ARBA00004141"/>
    </source>
</evidence>
<dbReference type="Gene3D" id="3.30.565.10">
    <property type="entry name" value="Histidine kinase-like ATPase, C-terminal domain"/>
    <property type="match status" value="1"/>
</dbReference>
<dbReference type="InterPro" id="IPR006016">
    <property type="entry name" value="UspA"/>
</dbReference>
<dbReference type="AlphaFoldDB" id="A0AB38A099"/>
<evidence type="ECO:0000256" key="7">
    <source>
        <dbReference type="ARBA" id="ARBA00022741"/>
    </source>
</evidence>
<dbReference type="PRINTS" id="PR00344">
    <property type="entry name" value="BCTRLSENSOR"/>
</dbReference>
<evidence type="ECO:0000256" key="9">
    <source>
        <dbReference type="ARBA" id="ARBA00022840"/>
    </source>
</evidence>